<sequence>MLPPGALQRKQACRVRRSGNGGEKGGTAAVPLTPQTSLLPADAQLAARHRANTAPGGAICLRSPNVALCGLQVWAGRTLASSGQLMHVQATTGNNDARTSAKTDPRVPFSHPSLPHPSLLTPFPVTSLEPPLRDPRELGRASLLYQGRDAPCFPSWRAISSPVTALEGQGHHALCTVLAMVIVVMNRDGKGFVTEMGWSLRS</sequence>
<feature type="region of interest" description="Disordered" evidence="1">
    <location>
        <begin position="1"/>
        <end position="33"/>
    </location>
</feature>
<reference evidence="2 3" key="1">
    <citation type="submission" date="2019-05" db="EMBL/GenBank/DDBJ databases">
        <title>Another draft genome of Portunus trituberculatus and its Hox gene families provides insights of decapod evolution.</title>
        <authorList>
            <person name="Jeong J.-H."/>
            <person name="Song I."/>
            <person name="Kim S."/>
            <person name="Choi T."/>
            <person name="Kim D."/>
            <person name="Ryu S."/>
            <person name="Kim W."/>
        </authorList>
    </citation>
    <scope>NUCLEOTIDE SEQUENCE [LARGE SCALE GENOMIC DNA]</scope>
    <source>
        <tissue evidence="2">Muscle</tissue>
    </source>
</reference>
<accession>A0A5B7FT87</accession>
<evidence type="ECO:0000256" key="1">
    <source>
        <dbReference type="SAM" id="MobiDB-lite"/>
    </source>
</evidence>
<organism evidence="2 3">
    <name type="scientific">Portunus trituberculatus</name>
    <name type="common">Swimming crab</name>
    <name type="synonym">Neptunus trituberculatus</name>
    <dbReference type="NCBI Taxonomy" id="210409"/>
    <lineage>
        <taxon>Eukaryota</taxon>
        <taxon>Metazoa</taxon>
        <taxon>Ecdysozoa</taxon>
        <taxon>Arthropoda</taxon>
        <taxon>Crustacea</taxon>
        <taxon>Multicrustacea</taxon>
        <taxon>Malacostraca</taxon>
        <taxon>Eumalacostraca</taxon>
        <taxon>Eucarida</taxon>
        <taxon>Decapoda</taxon>
        <taxon>Pleocyemata</taxon>
        <taxon>Brachyura</taxon>
        <taxon>Eubrachyura</taxon>
        <taxon>Portunoidea</taxon>
        <taxon>Portunidae</taxon>
        <taxon>Portuninae</taxon>
        <taxon>Portunus</taxon>
    </lineage>
</organism>
<keyword evidence="3" id="KW-1185">Reference proteome</keyword>
<evidence type="ECO:0000313" key="3">
    <source>
        <dbReference type="Proteomes" id="UP000324222"/>
    </source>
</evidence>
<evidence type="ECO:0000313" key="2">
    <source>
        <dbReference type="EMBL" id="MPC47564.1"/>
    </source>
</evidence>
<feature type="region of interest" description="Disordered" evidence="1">
    <location>
        <begin position="94"/>
        <end position="115"/>
    </location>
</feature>
<protein>
    <submittedName>
        <fullName evidence="2">Uncharacterized protein</fullName>
    </submittedName>
</protein>
<dbReference type="EMBL" id="VSRR010007805">
    <property type="protein sequence ID" value="MPC47564.1"/>
    <property type="molecule type" value="Genomic_DNA"/>
</dbReference>
<name>A0A5B7FT87_PORTR</name>
<proteinExistence type="predicted"/>
<dbReference type="AlphaFoldDB" id="A0A5B7FT87"/>
<gene>
    <name evidence="2" type="ORF">E2C01_041314</name>
</gene>
<comment type="caution">
    <text evidence="2">The sequence shown here is derived from an EMBL/GenBank/DDBJ whole genome shotgun (WGS) entry which is preliminary data.</text>
</comment>
<dbReference type="Proteomes" id="UP000324222">
    <property type="component" value="Unassembled WGS sequence"/>
</dbReference>